<dbReference type="RefSeq" id="WP_149854554.1">
    <property type="nucleotide sequence ID" value="NZ_VUOB01000077.1"/>
</dbReference>
<dbReference type="AlphaFoldDB" id="A0A5B2WMG9"/>
<dbReference type="NCBIfam" id="NF047431">
    <property type="entry name" value="hiber_recruit"/>
    <property type="match status" value="1"/>
</dbReference>
<proteinExistence type="predicted"/>
<evidence type="ECO:0000313" key="3">
    <source>
        <dbReference type="Proteomes" id="UP000323454"/>
    </source>
</evidence>
<dbReference type="OrthoDB" id="9808822at2"/>
<dbReference type="InterPro" id="IPR011629">
    <property type="entry name" value="CobW-like_C"/>
</dbReference>
<dbReference type="Pfam" id="PF07683">
    <property type="entry name" value="CobW_C"/>
    <property type="match status" value="1"/>
</dbReference>
<organism evidence="2 3">
    <name type="scientific">Solihabitans fulvus</name>
    <dbReference type="NCBI Taxonomy" id="1892852"/>
    <lineage>
        <taxon>Bacteria</taxon>
        <taxon>Bacillati</taxon>
        <taxon>Actinomycetota</taxon>
        <taxon>Actinomycetes</taxon>
        <taxon>Pseudonocardiales</taxon>
        <taxon>Pseudonocardiaceae</taxon>
        <taxon>Solihabitans</taxon>
    </lineage>
</organism>
<dbReference type="InterPro" id="IPR027417">
    <property type="entry name" value="P-loop_NTPase"/>
</dbReference>
<reference evidence="2 3" key="1">
    <citation type="submission" date="2019-09" db="EMBL/GenBank/DDBJ databases">
        <title>Goodfellowia gen. nov., a new genus of the Pseudonocardineae related to Actinoalloteichus, containing Goodfellowia coeruleoviolacea gen. nov., comb. nov. gen. nov., comb. nov.</title>
        <authorList>
            <person name="Labeda D."/>
        </authorList>
    </citation>
    <scope>NUCLEOTIDE SEQUENCE [LARGE SCALE GENOMIC DNA]</scope>
    <source>
        <strain evidence="2 3">AN110305</strain>
    </source>
</reference>
<dbReference type="SMART" id="SM00833">
    <property type="entry name" value="CobW_C"/>
    <property type="match status" value="1"/>
</dbReference>
<gene>
    <name evidence="2" type="ORF">F0L68_36940</name>
</gene>
<reference evidence="2 3" key="2">
    <citation type="submission" date="2019-09" db="EMBL/GenBank/DDBJ databases">
        <authorList>
            <person name="Jin C."/>
        </authorList>
    </citation>
    <scope>NUCLEOTIDE SEQUENCE [LARGE SCALE GENOMIC DNA]</scope>
    <source>
        <strain evidence="2 3">AN110305</strain>
    </source>
</reference>
<sequence>MPKDLRTPLVLVAGLAGRAAEAVAEQLWRDEPGTALVHHNLRGIADGVLRRRVRHGRHDELVTLTLVHGCISCTLREDLLPLLHRLAERPDVRRVVVQLDPSLEPEAVCWALHHVLVEDRTLDELTRVEAVVTSVDLATLLADVTGDEALAERGLGAAAADERTVAQVAIGQVEFADAIVLAGTPADRWTAARTEAVLDRLAPLSVRQSLAALDTRALLADLPGNARRGELDDAHGPLLRGQPPLDTDCGVSVTVFGDRRPFHPQRLHEALDVLLDGVVRAKGRVWVASQPDVALWVESAGGGLRIGHAGPWLATLDQDDWAEIGEERRAMAALTWDPYYGDRAQDVVVVAHLADPAELTAALRNALLTDEELARGEAAWLAYPDPFGSWHVDPCEDRPIDLPTPSAIRRDEA</sequence>
<dbReference type="Gene3D" id="3.40.50.300">
    <property type="entry name" value="P-loop containing nucleotide triphosphate hydrolases"/>
    <property type="match status" value="1"/>
</dbReference>
<dbReference type="PANTHER" id="PTHR43603">
    <property type="entry name" value="COBW DOMAIN-CONTAINING PROTEIN DDB_G0274527"/>
    <property type="match status" value="1"/>
</dbReference>
<protein>
    <submittedName>
        <fullName evidence="2">Cobalamin biosynthesis protein CobW</fullName>
    </submittedName>
</protein>
<comment type="caution">
    <text evidence="2">The sequence shown here is derived from an EMBL/GenBank/DDBJ whole genome shotgun (WGS) entry which is preliminary data.</text>
</comment>
<dbReference type="Pfam" id="PF02492">
    <property type="entry name" value="cobW"/>
    <property type="match status" value="1"/>
</dbReference>
<dbReference type="EMBL" id="VUOB01000077">
    <property type="protein sequence ID" value="KAA2252138.1"/>
    <property type="molecule type" value="Genomic_DNA"/>
</dbReference>
<dbReference type="PANTHER" id="PTHR43603:SF1">
    <property type="entry name" value="ZINC-REGULATED GTPASE METALLOPROTEIN ACTIVATOR 1"/>
    <property type="match status" value="1"/>
</dbReference>
<dbReference type="SUPFAM" id="SSF90002">
    <property type="entry name" value="Hypothetical protein YjiA, C-terminal domain"/>
    <property type="match status" value="1"/>
</dbReference>
<dbReference type="InterPro" id="IPR051927">
    <property type="entry name" value="Zn_Chap_cDPG_Synth"/>
</dbReference>
<name>A0A5B2WMG9_9PSEU</name>
<evidence type="ECO:0000259" key="1">
    <source>
        <dbReference type="SMART" id="SM00833"/>
    </source>
</evidence>
<feature type="domain" description="CobW C-terminal" evidence="1">
    <location>
        <begin position="251"/>
        <end position="367"/>
    </location>
</feature>
<dbReference type="InterPro" id="IPR003495">
    <property type="entry name" value="CobW/HypB/UreG_nucleotide-bd"/>
</dbReference>
<keyword evidence="3" id="KW-1185">Reference proteome</keyword>
<accession>A0A5B2WMG9</accession>
<dbReference type="Proteomes" id="UP000323454">
    <property type="component" value="Unassembled WGS sequence"/>
</dbReference>
<evidence type="ECO:0000313" key="2">
    <source>
        <dbReference type="EMBL" id="KAA2252138.1"/>
    </source>
</evidence>